<dbReference type="AlphaFoldDB" id="A0A679HNM9"/>
<evidence type="ECO:0000313" key="4">
    <source>
        <dbReference type="Proteomes" id="UP000500882"/>
    </source>
</evidence>
<dbReference type="InterPro" id="IPR050546">
    <property type="entry name" value="Glycosyl_Hydrlase_16"/>
</dbReference>
<evidence type="ECO:0000313" key="3">
    <source>
        <dbReference type="EMBL" id="BCA50472.1"/>
    </source>
</evidence>
<dbReference type="CDD" id="cd08023">
    <property type="entry name" value="GH16_laminarinase_like"/>
    <property type="match status" value="1"/>
</dbReference>
<dbReference type="Proteomes" id="UP000500882">
    <property type="component" value="Chromosome"/>
</dbReference>
<dbReference type="Gene3D" id="2.60.120.200">
    <property type="match status" value="1"/>
</dbReference>
<proteinExistence type="inferred from homology"/>
<dbReference type="InterPro" id="IPR000757">
    <property type="entry name" value="Beta-glucanase-like"/>
</dbReference>
<evidence type="ECO:0000259" key="2">
    <source>
        <dbReference type="PROSITE" id="PS51762"/>
    </source>
</evidence>
<sequence length="207" mass="23603">MTDLDSCFDMRKGNLILRGIVNQDLSGDSLPYLTGGVYTCGKKLFSEGRIEVCAKLNAARGAWPAIWMLPEDGEWVQGGEIDIMERLNYDHFVYQTVHSDYTEYQGIKDNPAASSTGPIKPDDYNVFAVEIYGDSLSFYVNDIHTFTYPRIRTDKKGQFPYSGHSFYLLIDMQLGGGWVGEVDLKELPVEMCVDWVRYYSLTDKNKW</sequence>
<feature type="domain" description="GH16" evidence="2">
    <location>
        <begin position="1"/>
        <end position="204"/>
    </location>
</feature>
<dbReference type="EMBL" id="AP022660">
    <property type="protein sequence ID" value="BCA50472.1"/>
    <property type="molecule type" value="Genomic_DNA"/>
</dbReference>
<dbReference type="PANTHER" id="PTHR10963:SF55">
    <property type="entry name" value="GLYCOSIDE HYDROLASE FAMILY 16 PROTEIN"/>
    <property type="match status" value="1"/>
</dbReference>
<accession>A0A679HNM9</accession>
<dbReference type="Pfam" id="PF26113">
    <property type="entry name" value="GH16_XgeA"/>
    <property type="match status" value="1"/>
</dbReference>
<dbReference type="SUPFAM" id="SSF49899">
    <property type="entry name" value="Concanavalin A-like lectins/glucanases"/>
    <property type="match status" value="1"/>
</dbReference>
<dbReference type="GO" id="GO:0004553">
    <property type="term" value="F:hydrolase activity, hydrolyzing O-glycosyl compounds"/>
    <property type="evidence" value="ECO:0007669"/>
    <property type="project" value="InterPro"/>
</dbReference>
<dbReference type="PROSITE" id="PS51762">
    <property type="entry name" value="GH16_2"/>
    <property type="match status" value="1"/>
</dbReference>
<dbReference type="PANTHER" id="PTHR10963">
    <property type="entry name" value="GLYCOSYL HYDROLASE-RELATED"/>
    <property type="match status" value="1"/>
</dbReference>
<organism evidence="3 4">
    <name type="scientific">Bacteroides thetaiotaomicron</name>
    <dbReference type="NCBI Taxonomy" id="818"/>
    <lineage>
        <taxon>Bacteria</taxon>
        <taxon>Pseudomonadati</taxon>
        <taxon>Bacteroidota</taxon>
        <taxon>Bacteroidia</taxon>
        <taxon>Bacteroidales</taxon>
        <taxon>Bacteroidaceae</taxon>
        <taxon>Bacteroides</taxon>
    </lineage>
</organism>
<gene>
    <name evidence="3" type="ORF">BatF92_24140</name>
</gene>
<protein>
    <recommendedName>
        <fullName evidence="2">GH16 domain-containing protein</fullName>
    </recommendedName>
</protein>
<reference evidence="3 4" key="1">
    <citation type="submission" date="2020-02" db="EMBL/GenBank/DDBJ databases">
        <title>Whole-genome sequencing and comparative analysis of the genomes of Bacteroides thetaiotaomicron and Escherichia coli isolated from a healthy resident in Vietnam.</title>
        <authorList>
            <person name="Mohsin M."/>
            <person name="Tanaka K."/>
            <person name="Kawahara R."/>
            <person name="Kondo S."/>
            <person name="Noguchi H."/>
            <person name="Motooka D."/>
            <person name="Nakamura S."/>
            <person name="Khong D.T."/>
            <person name="Nguyen T.N."/>
            <person name="Tran H.T."/>
            <person name="Yamamoto Y."/>
        </authorList>
    </citation>
    <scope>NUCLEOTIDE SEQUENCE [LARGE SCALE GENOMIC DNA]</scope>
    <source>
        <strain evidence="3 4">F9-2</strain>
    </source>
</reference>
<dbReference type="InterPro" id="IPR013320">
    <property type="entry name" value="ConA-like_dom_sf"/>
</dbReference>
<evidence type="ECO:0000256" key="1">
    <source>
        <dbReference type="ARBA" id="ARBA00006865"/>
    </source>
</evidence>
<comment type="similarity">
    <text evidence="1">Belongs to the glycosyl hydrolase 16 family.</text>
</comment>
<dbReference type="GO" id="GO:0005975">
    <property type="term" value="P:carbohydrate metabolic process"/>
    <property type="evidence" value="ECO:0007669"/>
    <property type="project" value="InterPro"/>
</dbReference>
<name>A0A679HNM9_BACT4</name>